<comment type="catalytic activity">
    <reaction evidence="1">
        <text>a long-chain fatty acyl-CoA + 2 NADPH + 2 H(+) = a long-chain primary fatty alcohol + 2 NADP(+) + CoA</text>
        <dbReference type="Rhea" id="RHEA:52716"/>
        <dbReference type="ChEBI" id="CHEBI:15378"/>
        <dbReference type="ChEBI" id="CHEBI:57287"/>
        <dbReference type="ChEBI" id="CHEBI:57783"/>
        <dbReference type="ChEBI" id="CHEBI:58349"/>
        <dbReference type="ChEBI" id="CHEBI:77396"/>
        <dbReference type="ChEBI" id="CHEBI:83139"/>
        <dbReference type="EC" id="1.2.1.84"/>
    </reaction>
</comment>
<evidence type="ECO:0000313" key="3">
    <source>
        <dbReference type="EMBL" id="KRT82731.1"/>
    </source>
</evidence>
<comment type="function">
    <text evidence="1">Catalyzes the reduction of fatty acyl-CoA to fatty alcohols.</text>
</comment>
<dbReference type="PANTHER" id="PTHR11011">
    <property type="entry name" value="MALE STERILITY PROTEIN 2-RELATED"/>
    <property type="match status" value="1"/>
</dbReference>
<accession>A0A0T6B6B0</accession>
<comment type="similarity">
    <text evidence="1">Belongs to the fatty acyl-CoA reductase family.</text>
</comment>
<sequence length="99" mass="11438">MLPNSSKPTYFQAYDVLRSEQPNFLSKITMLKGELIHPNLGLSESHQDILRDEVNCIFHIGATVRFDEKIRKAAYINVRSVRDLIWIARDMKHLEVGTP</sequence>
<dbReference type="InterPro" id="IPR013120">
    <property type="entry name" value="FAR_NAD-bd"/>
</dbReference>
<dbReference type="GO" id="GO:0005777">
    <property type="term" value="C:peroxisome"/>
    <property type="evidence" value="ECO:0007669"/>
    <property type="project" value="TreeGrafter"/>
</dbReference>
<evidence type="ECO:0000259" key="2">
    <source>
        <dbReference type="Pfam" id="PF07993"/>
    </source>
</evidence>
<dbReference type="InterPro" id="IPR026055">
    <property type="entry name" value="FAR"/>
</dbReference>
<dbReference type="Proteomes" id="UP000051574">
    <property type="component" value="Unassembled WGS sequence"/>
</dbReference>
<proteinExistence type="inferred from homology"/>
<keyword evidence="1" id="KW-0444">Lipid biosynthesis</keyword>
<organism evidence="3 4">
    <name type="scientific">Oryctes borbonicus</name>
    <dbReference type="NCBI Taxonomy" id="1629725"/>
    <lineage>
        <taxon>Eukaryota</taxon>
        <taxon>Metazoa</taxon>
        <taxon>Ecdysozoa</taxon>
        <taxon>Arthropoda</taxon>
        <taxon>Hexapoda</taxon>
        <taxon>Insecta</taxon>
        <taxon>Pterygota</taxon>
        <taxon>Neoptera</taxon>
        <taxon>Endopterygota</taxon>
        <taxon>Coleoptera</taxon>
        <taxon>Polyphaga</taxon>
        <taxon>Scarabaeiformia</taxon>
        <taxon>Scarabaeidae</taxon>
        <taxon>Dynastinae</taxon>
        <taxon>Oryctes</taxon>
    </lineage>
</organism>
<protein>
    <recommendedName>
        <fullName evidence="1">Fatty acyl-CoA reductase</fullName>
        <ecNumber evidence="1">1.2.1.84</ecNumber>
    </recommendedName>
</protein>
<comment type="caution">
    <text evidence="3">The sequence shown here is derived from an EMBL/GenBank/DDBJ whole genome shotgun (WGS) entry which is preliminary data.</text>
</comment>
<dbReference type="GO" id="GO:0102965">
    <property type="term" value="F:alcohol-forming long-chain fatty acyl-CoA reductase activity"/>
    <property type="evidence" value="ECO:0007669"/>
    <property type="project" value="UniProtKB-EC"/>
</dbReference>
<evidence type="ECO:0000313" key="4">
    <source>
        <dbReference type="Proteomes" id="UP000051574"/>
    </source>
</evidence>
<name>A0A0T6B6B0_9SCAR</name>
<evidence type="ECO:0000256" key="1">
    <source>
        <dbReference type="RuleBase" id="RU363097"/>
    </source>
</evidence>
<dbReference type="EC" id="1.2.1.84" evidence="1"/>
<dbReference type="GO" id="GO:0035336">
    <property type="term" value="P:long-chain fatty-acyl-CoA metabolic process"/>
    <property type="evidence" value="ECO:0007669"/>
    <property type="project" value="TreeGrafter"/>
</dbReference>
<reference evidence="3 4" key="1">
    <citation type="submission" date="2015-09" db="EMBL/GenBank/DDBJ databases">
        <title>Draft genome of the scarab beetle Oryctes borbonicus.</title>
        <authorList>
            <person name="Meyer J.M."/>
            <person name="Markov G.V."/>
            <person name="Baskaran P."/>
            <person name="Herrmann M."/>
            <person name="Sommer R.J."/>
            <person name="Roedelsperger C."/>
        </authorList>
    </citation>
    <scope>NUCLEOTIDE SEQUENCE [LARGE SCALE GENOMIC DNA]</scope>
    <source>
        <strain evidence="3">OB123</strain>
        <tissue evidence="3">Whole animal</tissue>
    </source>
</reference>
<keyword evidence="4" id="KW-1185">Reference proteome</keyword>
<keyword evidence="1" id="KW-0560">Oxidoreductase</keyword>
<dbReference type="AlphaFoldDB" id="A0A0T6B6B0"/>
<dbReference type="GO" id="GO:0080019">
    <property type="term" value="F:alcohol-forming very long-chain fatty acyl-CoA reductase activity"/>
    <property type="evidence" value="ECO:0007669"/>
    <property type="project" value="InterPro"/>
</dbReference>
<keyword evidence="1" id="KW-0443">Lipid metabolism</keyword>
<gene>
    <name evidence="3" type="ORF">AMK59_3370</name>
</gene>
<dbReference type="OrthoDB" id="8195591at2759"/>
<dbReference type="PANTHER" id="PTHR11011:SF60">
    <property type="entry name" value="FATTY ACYL-COA REDUCTASE-RELATED"/>
    <property type="match status" value="1"/>
</dbReference>
<dbReference type="Pfam" id="PF07993">
    <property type="entry name" value="NAD_binding_4"/>
    <property type="match status" value="1"/>
</dbReference>
<keyword evidence="1" id="KW-0521">NADP</keyword>
<feature type="domain" description="Thioester reductase (TE)" evidence="2">
    <location>
        <begin position="14"/>
        <end position="94"/>
    </location>
</feature>
<dbReference type="EMBL" id="LJIG01009612">
    <property type="protein sequence ID" value="KRT82731.1"/>
    <property type="molecule type" value="Genomic_DNA"/>
</dbReference>
<dbReference type="Gene3D" id="3.40.50.720">
    <property type="entry name" value="NAD(P)-binding Rossmann-like Domain"/>
    <property type="match status" value="1"/>
</dbReference>